<dbReference type="InterPro" id="IPR006917">
    <property type="entry name" value="SOUL_heme-bd"/>
</dbReference>
<dbReference type="OrthoDB" id="6424451at2759"/>
<reference evidence="2 3" key="1">
    <citation type="journal article" date="2017" name="Mol. Biol. Evol.">
        <title>The 4-celled Tetrabaena socialis nuclear genome reveals the essential components for genetic control of cell number at the origin of multicellularity in the volvocine lineage.</title>
        <authorList>
            <person name="Featherston J."/>
            <person name="Arakaki Y."/>
            <person name="Hanschen E.R."/>
            <person name="Ferris P.J."/>
            <person name="Michod R.E."/>
            <person name="Olson B.J.S.C."/>
            <person name="Nozaki H."/>
            <person name="Durand P.M."/>
        </authorList>
    </citation>
    <scope>NUCLEOTIDE SEQUENCE [LARGE SCALE GENOMIC DNA]</scope>
    <source>
        <strain evidence="2 3">NIES-571</strain>
    </source>
</reference>
<dbReference type="InterPro" id="IPR011256">
    <property type="entry name" value="Reg_factor_effector_dom_sf"/>
</dbReference>
<evidence type="ECO:0000313" key="3">
    <source>
        <dbReference type="Proteomes" id="UP000236333"/>
    </source>
</evidence>
<dbReference type="PANTHER" id="PTHR11220:SF50">
    <property type="entry name" value="SOUL HEME-BINDING FAMILY PROTEIN"/>
    <property type="match status" value="1"/>
</dbReference>
<evidence type="ECO:0000256" key="1">
    <source>
        <dbReference type="ARBA" id="ARBA00009817"/>
    </source>
</evidence>
<feature type="non-terminal residue" evidence="2">
    <location>
        <position position="110"/>
    </location>
</feature>
<accession>A0A2J7ZFA8</accession>
<comment type="caution">
    <text evidence="2">The sequence shown here is derived from an EMBL/GenBank/DDBJ whole genome shotgun (WGS) entry which is preliminary data.</text>
</comment>
<evidence type="ECO:0000313" key="2">
    <source>
        <dbReference type="EMBL" id="PNG98962.1"/>
    </source>
</evidence>
<organism evidence="2 3">
    <name type="scientific">Tetrabaena socialis</name>
    <dbReference type="NCBI Taxonomy" id="47790"/>
    <lineage>
        <taxon>Eukaryota</taxon>
        <taxon>Viridiplantae</taxon>
        <taxon>Chlorophyta</taxon>
        <taxon>core chlorophytes</taxon>
        <taxon>Chlorophyceae</taxon>
        <taxon>CS clade</taxon>
        <taxon>Chlamydomonadales</taxon>
        <taxon>Tetrabaenaceae</taxon>
        <taxon>Tetrabaena</taxon>
    </lineage>
</organism>
<keyword evidence="3" id="KW-1185">Reference proteome</keyword>
<dbReference type="EMBL" id="PGGS01004699">
    <property type="protein sequence ID" value="PNG98962.1"/>
    <property type="molecule type" value="Genomic_DNA"/>
</dbReference>
<sequence length="110" mass="11767">MASRNDVFRFVRTFVFMAGLDVETHPLPSPPAMRARDYEVRRYSPFTVAATAMDAAGGLKREALEAGQVSVSPAGPGTKAFNSLARYIFGDNTASAKMAMTTPVFSDTAG</sequence>
<name>A0A2J7ZFA8_9CHLO</name>
<dbReference type="Proteomes" id="UP000236333">
    <property type="component" value="Unassembled WGS sequence"/>
</dbReference>
<dbReference type="Pfam" id="PF04832">
    <property type="entry name" value="SOUL"/>
    <property type="match status" value="1"/>
</dbReference>
<dbReference type="AlphaFoldDB" id="A0A2J7ZFA8"/>
<protein>
    <submittedName>
        <fullName evidence="2">Uncharacterized protein</fullName>
    </submittedName>
</protein>
<dbReference type="SUPFAM" id="SSF55136">
    <property type="entry name" value="Probable bacterial effector-binding domain"/>
    <property type="match status" value="1"/>
</dbReference>
<dbReference type="PANTHER" id="PTHR11220">
    <property type="entry name" value="HEME-BINDING PROTEIN-RELATED"/>
    <property type="match status" value="1"/>
</dbReference>
<gene>
    <name evidence="2" type="ORF">TSOC_015267</name>
</gene>
<dbReference type="Gene3D" id="3.20.80.10">
    <property type="entry name" value="Regulatory factor, effector binding domain"/>
    <property type="match status" value="1"/>
</dbReference>
<comment type="similarity">
    <text evidence="1">Belongs to the HEBP family.</text>
</comment>
<proteinExistence type="inferred from homology"/>